<evidence type="ECO:0000256" key="7">
    <source>
        <dbReference type="SAM" id="Phobius"/>
    </source>
</evidence>
<feature type="transmembrane region" description="Helical" evidence="7">
    <location>
        <begin position="561"/>
        <end position="579"/>
    </location>
</feature>
<keyword evidence="10" id="KW-1185">Reference proteome</keyword>
<dbReference type="GO" id="GO:0046872">
    <property type="term" value="F:metal ion binding"/>
    <property type="evidence" value="ECO:0007669"/>
    <property type="project" value="UniProtKB-KW"/>
</dbReference>
<feature type="transmembrane region" description="Helical" evidence="7">
    <location>
        <begin position="713"/>
        <end position="732"/>
    </location>
</feature>
<keyword evidence="7" id="KW-0812">Transmembrane</keyword>
<feature type="transmembrane region" description="Helical" evidence="7">
    <location>
        <begin position="586"/>
        <end position="605"/>
    </location>
</feature>
<dbReference type="InterPro" id="IPR001915">
    <property type="entry name" value="Peptidase_M48"/>
</dbReference>
<keyword evidence="5" id="KW-0862">Zinc</keyword>
<comment type="caution">
    <text evidence="9">The sequence shown here is derived from an EMBL/GenBank/DDBJ whole genome shotgun (WGS) entry which is preliminary data.</text>
</comment>
<evidence type="ECO:0000313" key="9">
    <source>
        <dbReference type="EMBL" id="MBG0562518.1"/>
    </source>
</evidence>
<feature type="transmembrane region" description="Helical" evidence="7">
    <location>
        <begin position="204"/>
        <end position="224"/>
    </location>
</feature>
<evidence type="ECO:0000256" key="5">
    <source>
        <dbReference type="ARBA" id="ARBA00022833"/>
    </source>
</evidence>
<feature type="transmembrane region" description="Helical" evidence="7">
    <location>
        <begin position="392"/>
        <end position="417"/>
    </location>
</feature>
<dbReference type="RefSeq" id="WP_196414287.1">
    <property type="nucleotide sequence ID" value="NZ_JADQTO010000005.1"/>
</dbReference>
<feature type="transmembrane region" description="Helical" evidence="7">
    <location>
        <begin position="309"/>
        <end position="342"/>
    </location>
</feature>
<evidence type="ECO:0000256" key="3">
    <source>
        <dbReference type="ARBA" id="ARBA00022723"/>
    </source>
</evidence>
<feature type="transmembrane region" description="Helical" evidence="7">
    <location>
        <begin position="620"/>
        <end position="637"/>
    </location>
</feature>
<dbReference type="GO" id="GO:0006508">
    <property type="term" value="P:proteolysis"/>
    <property type="evidence" value="ECO:0007669"/>
    <property type="project" value="UniProtKB-KW"/>
</dbReference>
<feature type="transmembrane region" description="Helical" evidence="7">
    <location>
        <begin position="89"/>
        <end position="107"/>
    </location>
</feature>
<protein>
    <submittedName>
        <fullName evidence="9">M48 family metalloprotease</fullName>
    </submittedName>
</protein>
<accession>A0A931CAF9</accession>
<dbReference type="Proteomes" id="UP000598146">
    <property type="component" value="Unassembled WGS sequence"/>
</dbReference>
<feature type="transmembrane region" description="Helical" evidence="7">
    <location>
        <begin position="646"/>
        <end position="666"/>
    </location>
</feature>
<gene>
    <name evidence="9" type="ORF">I4J89_13720</name>
</gene>
<evidence type="ECO:0000256" key="4">
    <source>
        <dbReference type="ARBA" id="ARBA00022801"/>
    </source>
</evidence>
<evidence type="ECO:0000256" key="1">
    <source>
        <dbReference type="ARBA" id="ARBA00001947"/>
    </source>
</evidence>
<evidence type="ECO:0000313" key="10">
    <source>
        <dbReference type="Proteomes" id="UP000598146"/>
    </source>
</evidence>
<dbReference type="AlphaFoldDB" id="A0A931CAF9"/>
<evidence type="ECO:0000256" key="2">
    <source>
        <dbReference type="ARBA" id="ARBA00022670"/>
    </source>
</evidence>
<feature type="transmembrane region" description="Helical" evidence="7">
    <location>
        <begin position="516"/>
        <end position="541"/>
    </location>
</feature>
<dbReference type="GO" id="GO:0004222">
    <property type="term" value="F:metalloendopeptidase activity"/>
    <property type="evidence" value="ECO:0007669"/>
    <property type="project" value="InterPro"/>
</dbReference>
<feature type="domain" description="Peptidase M48" evidence="8">
    <location>
        <begin position="174"/>
        <end position="306"/>
    </location>
</feature>
<dbReference type="Pfam" id="PF01435">
    <property type="entry name" value="Peptidase_M48"/>
    <property type="match status" value="1"/>
</dbReference>
<evidence type="ECO:0000259" key="8">
    <source>
        <dbReference type="Pfam" id="PF01435"/>
    </source>
</evidence>
<evidence type="ECO:0000256" key="6">
    <source>
        <dbReference type="ARBA" id="ARBA00023049"/>
    </source>
</evidence>
<feature type="transmembrane region" description="Helical" evidence="7">
    <location>
        <begin position="423"/>
        <end position="442"/>
    </location>
</feature>
<keyword evidence="2" id="KW-0645">Protease</keyword>
<keyword evidence="6 9" id="KW-0482">Metalloprotease</keyword>
<comment type="cofactor">
    <cofactor evidence="1">
        <name>Zn(2+)</name>
        <dbReference type="ChEBI" id="CHEBI:29105"/>
    </cofactor>
</comment>
<keyword evidence="4" id="KW-0378">Hydrolase</keyword>
<proteinExistence type="predicted"/>
<keyword evidence="7" id="KW-1133">Transmembrane helix</keyword>
<feature type="transmembrane region" description="Helical" evidence="7">
    <location>
        <begin position="678"/>
        <end position="701"/>
    </location>
</feature>
<feature type="transmembrane region" description="Helical" evidence="7">
    <location>
        <begin position="348"/>
        <end position="371"/>
    </location>
</feature>
<dbReference type="EMBL" id="JADQTO010000005">
    <property type="protein sequence ID" value="MBG0562518.1"/>
    <property type="molecule type" value="Genomic_DNA"/>
</dbReference>
<organism evidence="9 10">
    <name type="scientific">Actinoplanes aureus</name>
    <dbReference type="NCBI Taxonomy" id="2792083"/>
    <lineage>
        <taxon>Bacteria</taxon>
        <taxon>Bacillati</taxon>
        <taxon>Actinomycetota</taxon>
        <taxon>Actinomycetes</taxon>
        <taxon>Micromonosporales</taxon>
        <taxon>Micromonosporaceae</taxon>
        <taxon>Actinoplanes</taxon>
    </lineage>
</organism>
<feature type="transmembrane region" description="Helical" evidence="7">
    <location>
        <begin position="230"/>
        <end position="248"/>
    </location>
</feature>
<feature type="transmembrane region" description="Helical" evidence="7">
    <location>
        <begin position="18"/>
        <end position="40"/>
    </location>
</feature>
<keyword evidence="3" id="KW-0479">Metal-binding</keyword>
<reference evidence="9" key="1">
    <citation type="submission" date="2020-11" db="EMBL/GenBank/DDBJ databases">
        <title>Isolation and identification of active actinomycetes.</title>
        <authorList>
            <person name="Sun X."/>
        </authorList>
    </citation>
    <scope>NUCLEOTIDE SEQUENCE</scope>
    <source>
        <strain evidence="9">NEAU-A11</strain>
    </source>
</reference>
<name>A0A931CAF9_9ACTN</name>
<sequence length="742" mass="76197">MTTAVPVRRPPSATRGQYLLVIVVLLLAGAFAGRVGHLLLAGEEWIATTSACLSSAAEIVPDPTAIPERQRVFNECRATVEHRLAGYDVAGALLTLTLAMAFAWLLPRLMLRRVGPRRPVPGPLRDRAAAIAAQLGVRRAPALEMGPWDLQEPFTVRANGATRIVLPPGVRRLPEEALDAVLRHETAHVAAGDVTLVWLTRSTLWALPVMLPIPLVVATIQGRLGDVPFWLEYLSRGALLWLAAYLLARGVMRTREHEADTHAARAGSGQALAALLTAAPPPRPGRLSRLLAMHPPPARRVAILRDPSLLPGIPAVTAAVAAALAMAIWSFGATIVAAGLLATPLEPYSPFLAGLLAVALLATTWGLALWLRAATSGAPQAPTPGPPRAAMLGLAAGSAAGLLLSLNPAAMLTVAGAPNWRQLIFVPLTLAGAGGCTLALTATRSRPGPWRRQPASAPLPAGSVPASESFAPIEPVPIAAPAAPAARAMPARHPGAGHPVPQFPAPGAGRRWPVTAVLSAAAFAGAIWIGSVLAVPLPFATFGLPDGLIGLLWQGGFAGEWRHVIAVGVVAFALAATAGLGRRAGLVAAGGLLAGLGALAVRWLAPLGPVEPHHVGERDWWTGAAAGFAVTLLLLGLRGASGLGDALLAAPVAALTVSAGVLLRFLPGYEDPLSSALIYASRPLSMLALLTLAVGAAAGLLPSRPPATGRRAWLTAATGAGLAAALTLAVLLSGDRFLSAGL</sequence>
<keyword evidence="7" id="KW-0472">Membrane</keyword>